<evidence type="ECO:0000256" key="2">
    <source>
        <dbReference type="ARBA" id="ARBA00023134"/>
    </source>
</evidence>
<dbReference type="GO" id="GO:0005739">
    <property type="term" value="C:mitochondrion"/>
    <property type="evidence" value="ECO:0007669"/>
    <property type="project" value="TreeGrafter"/>
</dbReference>
<feature type="compositionally biased region" description="Basic residues" evidence="3">
    <location>
        <begin position="529"/>
        <end position="547"/>
    </location>
</feature>
<gene>
    <name evidence="5" type="primary">FGENESH: predicted gene_1.161</name>
    <name evidence="5" type="ORF">BN2166_0001610</name>
</gene>
<proteinExistence type="predicted"/>
<feature type="domain" description="CP-type G" evidence="4">
    <location>
        <begin position="25"/>
        <end position="210"/>
    </location>
</feature>
<protein>
    <recommendedName>
        <fullName evidence="4">CP-type G domain-containing protein</fullName>
    </recommendedName>
</protein>
<dbReference type="Pfam" id="PF01926">
    <property type="entry name" value="MMR_HSR1"/>
    <property type="match status" value="1"/>
</dbReference>
<dbReference type="PANTHER" id="PTHR45782">
    <property type="entry name" value="MITOCHONDRIAL RIBOSOME-ASSOCIATED GTPASE 1"/>
    <property type="match status" value="1"/>
</dbReference>
<accession>A0A0K3C784</accession>
<keyword evidence="2" id="KW-0342">GTP-binding</keyword>
<dbReference type="InterPro" id="IPR006073">
    <property type="entry name" value="GTP-bd"/>
</dbReference>
<evidence type="ECO:0000256" key="1">
    <source>
        <dbReference type="ARBA" id="ARBA00022741"/>
    </source>
</evidence>
<dbReference type="GO" id="GO:0032543">
    <property type="term" value="P:mitochondrial translation"/>
    <property type="evidence" value="ECO:0007669"/>
    <property type="project" value="TreeGrafter"/>
</dbReference>
<dbReference type="GO" id="GO:0005525">
    <property type="term" value="F:GTP binding"/>
    <property type="evidence" value="ECO:0007669"/>
    <property type="project" value="UniProtKB-KW"/>
</dbReference>
<evidence type="ECO:0000313" key="5">
    <source>
        <dbReference type="EMBL" id="CTR04300.1"/>
    </source>
</evidence>
<dbReference type="InterPro" id="IPR030378">
    <property type="entry name" value="G_CP_dom"/>
</dbReference>
<name>A0A0K3C784_RHOTO</name>
<dbReference type="PROSITE" id="PS51721">
    <property type="entry name" value="G_CP"/>
    <property type="match status" value="1"/>
</dbReference>
<dbReference type="SUPFAM" id="SSF52540">
    <property type="entry name" value="P-loop containing nucleoside triphosphate hydrolases"/>
    <property type="match status" value="1"/>
</dbReference>
<keyword evidence="1" id="KW-0547">Nucleotide-binding</keyword>
<dbReference type="PANTHER" id="PTHR45782:SF4">
    <property type="entry name" value="MITOCHONDRIAL RIBOSOME-ASSOCIATED GTPASE 1"/>
    <property type="match status" value="1"/>
</dbReference>
<evidence type="ECO:0000313" key="6">
    <source>
        <dbReference type="Proteomes" id="UP000199069"/>
    </source>
</evidence>
<dbReference type="GO" id="GO:0003924">
    <property type="term" value="F:GTPase activity"/>
    <property type="evidence" value="ECO:0007669"/>
    <property type="project" value="TreeGrafter"/>
</dbReference>
<evidence type="ECO:0000256" key="3">
    <source>
        <dbReference type="SAM" id="MobiDB-lite"/>
    </source>
</evidence>
<dbReference type="CDD" id="cd01856">
    <property type="entry name" value="YlqF"/>
    <property type="match status" value="1"/>
</dbReference>
<sequence>MAPVPPFVFPTLPQTWYIGHMHRALREITEMVQKRSLDLIIETRDARVPLTSINPAFERLLAEQTGKGIGSNLNLTGLGTKRLIVYNKTDLAQDCFREPLKRALAHQGEENVLFTDARTDEGVRKLLRTAIKLAKRPLNGPDDKIVMLVAGMPNVGKSSILNALRRTGVGRGKAASTSSEPGHTRRLSTVIKIATSPPVYIYDTPGIMVPYLGKGVYGQEAAMKLALTGGIKESLFEKELVGEYLLWRLRLRHEMRDEGWSNGAPLPPHHYQDQSLTSFFADELWRRLALPSGTPLEDPEEFYSALARRLSAMQRGGIPDTDFAGRWLIRAFREGKLGRWTLDGLGRGGEAVDDDKEMVTIGEGELKKYLWQRTEERSSFLSRDPVPYEEPVEVVEEPVVAGSALEAAHASARPPEAPPTDPTGPDSTSDPLASLDADTPASEDSTLAAPSTPTVPASIIEPPVSSNVAAYYRYLHRLSSSADLRSANQTRKDEKAGKKRQSEIKFKAHEALRQQKKARVQGMPSSFGKARRPPPPKAGAKRRKSRK</sequence>
<dbReference type="Gene3D" id="3.40.50.300">
    <property type="entry name" value="P-loop containing nucleotide triphosphate hydrolases"/>
    <property type="match status" value="1"/>
</dbReference>
<dbReference type="Gene3D" id="1.10.1580.10">
    <property type="match status" value="1"/>
</dbReference>
<keyword evidence="6" id="KW-1185">Reference proteome</keyword>
<feature type="region of interest" description="Disordered" evidence="3">
    <location>
        <begin position="479"/>
        <end position="547"/>
    </location>
</feature>
<organism evidence="5 6">
    <name type="scientific">Rhodotorula toruloides</name>
    <name type="common">Yeast</name>
    <name type="synonym">Rhodosporidium toruloides</name>
    <dbReference type="NCBI Taxonomy" id="5286"/>
    <lineage>
        <taxon>Eukaryota</taxon>
        <taxon>Fungi</taxon>
        <taxon>Dikarya</taxon>
        <taxon>Basidiomycota</taxon>
        <taxon>Pucciniomycotina</taxon>
        <taxon>Microbotryomycetes</taxon>
        <taxon>Sporidiobolales</taxon>
        <taxon>Sporidiobolaceae</taxon>
        <taxon>Rhodotorula</taxon>
    </lineage>
</organism>
<dbReference type="STRING" id="5286.A0A0K3C784"/>
<dbReference type="EMBL" id="CWKI01000001">
    <property type="protein sequence ID" value="CTR04300.1"/>
    <property type="molecule type" value="Genomic_DNA"/>
</dbReference>
<evidence type="ECO:0000259" key="4">
    <source>
        <dbReference type="PROSITE" id="PS51721"/>
    </source>
</evidence>
<feature type="compositionally biased region" description="Polar residues" evidence="3">
    <location>
        <begin position="442"/>
        <end position="455"/>
    </location>
</feature>
<reference evidence="5 6" key="1">
    <citation type="submission" date="2015-07" db="EMBL/GenBank/DDBJ databases">
        <authorList>
            <person name="Cajimat M.N.B."/>
            <person name="Milazzo M.L."/>
            <person name="Fulhorst C.F."/>
        </authorList>
    </citation>
    <scope>NUCLEOTIDE SEQUENCE [LARGE SCALE GENOMIC DNA]</scope>
    <source>
        <strain evidence="5">Single colony</strain>
    </source>
</reference>
<feature type="compositionally biased region" description="Polar residues" evidence="3">
    <location>
        <begin position="479"/>
        <end position="489"/>
    </location>
</feature>
<dbReference type="Proteomes" id="UP000199069">
    <property type="component" value="Unassembled WGS sequence"/>
</dbReference>
<feature type="region of interest" description="Disordered" evidence="3">
    <location>
        <begin position="407"/>
        <end position="462"/>
    </location>
</feature>
<dbReference type="AlphaFoldDB" id="A0A0K3C784"/>
<feature type="compositionally biased region" description="Basic and acidic residues" evidence="3">
    <location>
        <begin position="490"/>
        <end position="513"/>
    </location>
</feature>
<dbReference type="InterPro" id="IPR023179">
    <property type="entry name" value="GTP-bd_ortho_bundle_sf"/>
</dbReference>
<dbReference type="InterPro" id="IPR027417">
    <property type="entry name" value="P-loop_NTPase"/>
</dbReference>